<evidence type="ECO:0000256" key="5">
    <source>
        <dbReference type="ARBA" id="ARBA00022989"/>
    </source>
</evidence>
<feature type="transmembrane region" description="Helical" evidence="7">
    <location>
        <begin position="359"/>
        <end position="382"/>
    </location>
</feature>
<evidence type="ECO:0000256" key="1">
    <source>
        <dbReference type="ARBA" id="ARBA00004429"/>
    </source>
</evidence>
<dbReference type="Proteomes" id="UP001056291">
    <property type="component" value="Chromosome"/>
</dbReference>
<keyword evidence="5 7" id="KW-1133">Transmembrane helix</keyword>
<dbReference type="InterPro" id="IPR004681">
    <property type="entry name" value="TRAP_DctM"/>
</dbReference>
<dbReference type="Pfam" id="PF06808">
    <property type="entry name" value="DctM"/>
    <property type="match status" value="1"/>
</dbReference>
<feature type="transmembrane region" description="Helical" evidence="7">
    <location>
        <begin position="277"/>
        <end position="299"/>
    </location>
</feature>
<dbReference type="RefSeq" id="WP_251932450.1">
    <property type="nucleotide sequence ID" value="NZ_CP098747.1"/>
</dbReference>
<dbReference type="NCBIfam" id="TIGR00786">
    <property type="entry name" value="dctM"/>
    <property type="match status" value="1"/>
</dbReference>
<comment type="subunit">
    <text evidence="7">The complex comprises the extracytoplasmic solute receptor protein and the two transmembrane proteins.</text>
</comment>
<evidence type="ECO:0000313" key="9">
    <source>
        <dbReference type="EMBL" id="USG59680.1"/>
    </source>
</evidence>
<feature type="transmembrane region" description="Helical" evidence="7">
    <location>
        <begin position="215"/>
        <end position="236"/>
    </location>
</feature>
<keyword evidence="3 7" id="KW-0997">Cell inner membrane</keyword>
<feature type="transmembrane region" description="Helical" evidence="7">
    <location>
        <begin position="54"/>
        <end position="74"/>
    </location>
</feature>
<comment type="function">
    <text evidence="7">Part of the tripartite ATP-independent periplasmic (TRAP) transport system.</text>
</comment>
<dbReference type="InterPro" id="IPR010656">
    <property type="entry name" value="DctM"/>
</dbReference>
<comment type="subcellular location">
    <subcellularLocation>
        <location evidence="1 7">Cell inner membrane</location>
        <topology evidence="1 7">Multi-pass membrane protein</topology>
    </subcellularLocation>
</comment>
<evidence type="ECO:0000259" key="8">
    <source>
        <dbReference type="Pfam" id="PF06808"/>
    </source>
</evidence>
<protein>
    <recommendedName>
        <fullName evidence="7">TRAP transporter large permease protein</fullName>
    </recommendedName>
</protein>
<comment type="similarity">
    <text evidence="7">Belongs to the TRAP transporter large permease family.</text>
</comment>
<name>A0ABY4W1S1_9PROT</name>
<gene>
    <name evidence="9" type="ORF">NBZ79_10850</name>
</gene>
<dbReference type="PIRSF" id="PIRSF006066">
    <property type="entry name" value="HI0050"/>
    <property type="match status" value="1"/>
</dbReference>
<feature type="transmembrane region" description="Helical" evidence="7">
    <location>
        <begin position="394"/>
        <end position="422"/>
    </location>
</feature>
<evidence type="ECO:0000256" key="3">
    <source>
        <dbReference type="ARBA" id="ARBA00022519"/>
    </source>
</evidence>
<dbReference type="PANTHER" id="PTHR33362:SF5">
    <property type="entry name" value="C4-DICARBOXYLATE TRAP TRANSPORTER LARGE PERMEASE PROTEIN DCTM"/>
    <property type="match status" value="1"/>
</dbReference>
<proteinExistence type="inferred from homology"/>
<evidence type="ECO:0000256" key="6">
    <source>
        <dbReference type="ARBA" id="ARBA00023136"/>
    </source>
</evidence>
<feature type="transmembrane region" description="Helical" evidence="7">
    <location>
        <begin position="305"/>
        <end position="327"/>
    </location>
</feature>
<evidence type="ECO:0000313" key="10">
    <source>
        <dbReference type="Proteomes" id="UP001056291"/>
    </source>
</evidence>
<dbReference type="PANTHER" id="PTHR33362">
    <property type="entry name" value="SIALIC ACID TRAP TRANSPORTER PERMEASE PROTEIN SIAT-RELATED"/>
    <property type="match status" value="1"/>
</dbReference>
<keyword evidence="10" id="KW-1185">Reference proteome</keyword>
<evidence type="ECO:0000256" key="7">
    <source>
        <dbReference type="RuleBase" id="RU369079"/>
    </source>
</evidence>
<feature type="transmembrane region" description="Helical" evidence="7">
    <location>
        <begin position="170"/>
        <end position="195"/>
    </location>
</feature>
<feature type="transmembrane region" description="Helical" evidence="7">
    <location>
        <begin position="6"/>
        <end position="34"/>
    </location>
</feature>
<feature type="domain" description="TRAP C4-dicarboxylate transport system permease DctM subunit" evidence="8">
    <location>
        <begin position="6"/>
        <end position="418"/>
    </location>
</feature>
<reference evidence="9" key="1">
    <citation type="submission" date="2022-06" db="EMBL/GenBank/DDBJ databases">
        <title>Sneathiella actinostolidae sp. nov., isolated from a sea anemonein the Western Pacific Ocean.</title>
        <authorList>
            <person name="Wei M.J."/>
        </authorList>
    </citation>
    <scope>NUCLEOTIDE SEQUENCE</scope>
    <source>
        <strain evidence="9">PHK-P5</strain>
    </source>
</reference>
<accession>A0ABY4W1S1</accession>
<keyword evidence="7" id="KW-0813">Transport</keyword>
<evidence type="ECO:0000256" key="4">
    <source>
        <dbReference type="ARBA" id="ARBA00022692"/>
    </source>
</evidence>
<sequence>MLIHAVIVLMGLVALGIPIAAALGWLALSLNFTFSSSPLYLALGDIAWQNSTEFLLVAIPMFVLLGEILLRSGIASKMYEGMVQWLGWLPGGLMHSNIGACSLFAATSGSSVATAATIGTVALPEVNKRKYNERLFLGTLAAGGTLGILIPPSINLILYGLLTDTSVPELYLAGFLPGMLLAGLFMLTVIIACTFKKSWGGTKVEVTWSSRIASLPGLVPPLGIFVVVVGSIYAGLATPTEAASLGVVAAMALAAANKSLTIEMLKGAIEGTMRTTAMIMLIILAAIFLNFILATIGLTQALTQFIISLGLSPFETMLMIIGFLILLGCFMETLSMLLTTAPLLAPIIIQLGYDPVWFGILLMVLLETALITPPIGINLYVVQGIRKSGRLNDVMIGTLPFVLTMFVMIGMLLAFPQIALWLPELVYSR</sequence>
<comment type="caution">
    <text evidence="7">Lacks conserved residue(s) required for the propagation of feature annotation.</text>
</comment>
<organism evidence="9 10">
    <name type="scientific">Sneathiella marina</name>
    <dbReference type="NCBI Taxonomy" id="2950108"/>
    <lineage>
        <taxon>Bacteria</taxon>
        <taxon>Pseudomonadati</taxon>
        <taxon>Pseudomonadota</taxon>
        <taxon>Alphaproteobacteria</taxon>
        <taxon>Sneathiellales</taxon>
        <taxon>Sneathiellaceae</taxon>
        <taxon>Sneathiella</taxon>
    </lineage>
</organism>
<evidence type="ECO:0000256" key="2">
    <source>
        <dbReference type="ARBA" id="ARBA00022475"/>
    </source>
</evidence>
<keyword evidence="6 7" id="KW-0472">Membrane</keyword>
<keyword evidence="4 7" id="KW-0812">Transmembrane</keyword>
<keyword evidence="2" id="KW-1003">Cell membrane</keyword>
<dbReference type="EMBL" id="CP098747">
    <property type="protein sequence ID" value="USG59680.1"/>
    <property type="molecule type" value="Genomic_DNA"/>
</dbReference>
<feature type="transmembrane region" description="Helical" evidence="7">
    <location>
        <begin position="135"/>
        <end position="158"/>
    </location>
</feature>